<sequence length="169" mass="18634">MVANAMSAALLCDVCDAMVKDTTLIFIAKSEECGGLVLNGQTSLEVFDTFVQIRLFGTRVGGIIGNIKAPLTSFELVRVRLNGFLRQFYQVEPVIGVVVSETVDQVVWFRGVSLCLLGKFELAGRGALQQQVSDPVEQRTCQAMCEEVGQFLKIISVFQRRSILVIQNQ</sequence>
<evidence type="ECO:0000313" key="2">
    <source>
        <dbReference type="EMBL" id="CAL6092128.1"/>
    </source>
</evidence>
<reference evidence="1" key="1">
    <citation type="submission" date="2023-06" db="EMBL/GenBank/DDBJ databases">
        <authorList>
            <person name="Kurt Z."/>
        </authorList>
    </citation>
    <scope>NUCLEOTIDE SEQUENCE</scope>
</reference>
<organism evidence="1">
    <name type="scientific">Hexamita inflata</name>
    <dbReference type="NCBI Taxonomy" id="28002"/>
    <lineage>
        <taxon>Eukaryota</taxon>
        <taxon>Metamonada</taxon>
        <taxon>Diplomonadida</taxon>
        <taxon>Hexamitidae</taxon>
        <taxon>Hexamitinae</taxon>
        <taxon>Hexamita</taxon>
    </lineage>
</organism>
<dbReference type="EMBL" id="CAXDID020000441">
    <property type="protein sequence ID" value="CAL6092128.1"/>
    <property type="molecule type" value="Genomic_DNA"/>
</dbReference>
<reference evidence="2 3" key="2">
    <citation type="submission" date="2024-07" db="EMBL/GenBank/DDBJ databases">
        <authorList>
            <person name="Akdeniz Z."/>
        </authorList>
    </citation>
    <scope>NUCLEOTIDE SEQUENCE [LARGE SCALE GENOMIC DNA]</scope>
</reference>
<evidence type="ECO:0000313" key="3">
    <source>
        <dbReference type="Proteomes" id="UP001642409"/>
    </source>
</evidence>
<dbReference type="AlphaFoldDB" id="A0AA86TMN3"/>
<dbReference type="EMBL" id="CATOUU010000198">
    <property type="protein sequence ID" value="CAI9920307.1"/>
    <property type="molecule type" value="Genomic_DNA"/>
</dbReference>
<protein>
    <submittedName>
        <fullName evidence="2">Hypothetical_protein</fullName>
    </submittedName>
</protein>
<dbReference type="Proteomes" id="UP001642409">
    <property type="component" value="Unassembled WGS sequence"/>
</dbReference>
<comment type="caution">
    <text evidence="1">The sequence shown here is derived from an EMBL/GenBank/DDBJ whole genome shotgun (WGS) entry which is preliminary data.</text>
</comment>
<name>A0AA86TMN3_9EUKA</name>
<gene>
    <name evidence="2" type="ORF">HINF_LOCUS66118</name>
    <name evidence="1" type="ORF">HINF_LOCUS7952</name>
</gene>
<accession>A0AA86TMN3</accession>
<evidence type="ECO:0000313" key="1">
    <source>
        <dbReference type="EMBL" id="CAI9920307.1"/>
    </source>
</evidence>
<keyword evidence="3" id="KW-1185">Reference proteome</keyword>
<proteinExistence type="predicted"/>